<dbReference type="EMBL" id="BLKC01000193">
    <property type="protein sequence ID" value="GFF58933.1"/>
    <property type="molecule type" value="Genomic_DNA"/>
</dbReference>
<organism evidence="3 4">
    <name type="scientific">Aspergillus udagawae</name>
    <dbReference type="NCBI Taxonomy" id="91492"/>
    <lineage>
        <taxon>Eukaryota</taxon>
        <taxon>Fungi</taxon>
        <taxon>Dikarya</taxon>
        <taxon>Ascomycota</taxon>
        <taxon>Pezizomycotina</taxon>
        <taxon>Eurotiomycetes</taxon>
        <taxon>Eurotiomycetidae</taxon>
        <taxon>Eurotiales</taxon>
        <taxon>Aspergillaceae</taxon>
        <taxon>Aspergillus</taxon>
        <taxon>Aspergillus subgen. Fumigati</taxon>
    </lineage>
</organism>
<feature type="region of interest" description="Disordered" evidence="2">
    <location>
        <begin position="191"/>
        <end position="247"/>
    </location>
</feature>
<accession>A0A8H3SFS2</accession>
<name>A0A8H3SFS2_9EURO</name>
<feature type="compositionally biased region" description="Basic and acidic residues" evidence="2">
    <location>
        <begin position="215"/>
        <end position="247"/>
    </location>
</feature>
<comment type="caution">
    <text evidence="3">The sequence shown here is derived from an EMBL/GenBank/DDBJ whole genome shotgun (WGS) entry which is preliminary data.</text>
</comment>
<feature type="compositionally biased region" description="Polar residues" evidence="2">
    <location>
        <begin position="428"/>
        <end position="437"/>
    </location>
</feature>
<feature type="coiled-coil region" evidence="1">
    <location>
        <begin position="70"/>
        <end position="125"/>
    </location>
</feature>
<reference evidence="3 4" key="1">
    <citation type="submission" date="2020-01" db="EMBL/GenBank/DDBJ databases">
        <title>Draft genome sequence of Aspergillus udagawae IFM 46972.</title>
        <authorList>
            <person name="Takahashi H."/>
            <person name="Yaguchi T."/>
        </authorList>
    </citation>
    <scope>NUCLEOTIDE SEQUENCE [LARGE SCALE GENOMIC DNA]</scope>
    <source>
        <strain evidence="3 4">IFM 46972</strain>
    </source>
</reference>
<proteinExistence type="predicted"/>
<feature type="region of interest" description="Disordered" evidence="2">
    <location>
        <begin position="319"/>
        <end position="338"/>
    </location>
</feature>
<feature type="region of interest" description="Disordered" evidence="2">
    <location>
        <begin position="388"/>
        <end position="534"/>
    </location>
</feature>
<gene>
    <name evidence="3" type="ORF">IFM46972_11243</name>
</gene>
<feature type="compositionally biased region" description="Polar residues" evidence="2">
    <location>
        <begin position="270"/>
        <end position="285"/>
    </location>
</feature>
<dbReference type="Proteomes" id="UP000465221">
    <property type="component" value="Unassembled WGS sequence"/>
</dbReference>
<evidence type="ECO:0000256" key="2">
    <source>
        <dbReference type="SAM" id="MobiDB-lite"/>
    </source>
</evidence>
<protein>
    <submittedName>
        <fullName evidence="3">Uncharacterized protein</fullName>
    </submittedName>
</protein>
<feature type="region of interest" description="Disordered" evidence="2">
    <location>
        <begin position="267"/>
        <end position="304"/>
    </location>
</feature>
<feature type="compositionally biased region" description="Basic and acidic residues" evidence="2">
    <location>
        <begin position="191"/>
        <end position="205"/>
    </location>
</feature>
<keyword evidence="1" id="KW-0175">Coiled coil</keyword>
<dbReference type="AlphaFoldDB" id="A0A8H3SFS2"/>
<evidence type="ECO:0000313" key="3">
    <source>
        <dbReference type="EMBL" id="GFF58933.1"/>
    </source>
</evidence>
<evidence type="ECO:0000256" key="1">
    <source>
        <dbReference type="SAM" id="Coils"/>
    </source>
</evidence>
<sequence length="534" mass="60180">MSAPGFDDVCMLYDSEMQVETYPVPQCRMALTTAHYEQEYERAVGRTTLALEIERGREIRMEQLLLQFENDSLHLQLEETSEELVRARESESCLRVQFNKTLNEVNRLKNILAASSHEIENLRGELASLGKTAVESKRLVDENIRLSKELSNSQLEAERFRVQSISSQNTVAEKQALKRQLITVEEQLEKEKRAHERAQSRETRQAGEIANLSSRLEEARKELTEQIQARERQERSARQQKHESEAHRAALEERIEDLNRKLRQVKDQLQEAQSNGQQRRNNLKATESPEPHAKSRAPPNRTTGTQFVPALTIATPGAVKPWNKGIKQPTALPGDKSSFSITPFLKRASEPRNPSVSSDDDLNELHTVPVCAGTPGKVSSDKVSFAENATISSPQQEDELLSNGAPSSKRSKLSVHIGTKSKMARAISSRSRSPQTDVENHAEDDDVQKNRASGHGQMKLKRRKLGFQRDRNLFEDEEDPDNQGIRKPGRKLAPGPGRTSRDEIQLTAQSSIMHGRGFGAPTGFSPLKRDRKRI</sequence>
<evidence type="ECO:0000313" key="4">
    <source>
        <dbReference type="Proteomes" id="UP000465221"/>
    </source>
</evidence>